<keyword evidence="1" id="KW-0812">Transmembrane</keyword>
<feature type="transmembrane region" description="Helical" evidence="1">
    <location>
        <begin position="36"/>
        <end position="55"/>
    </location>
</feature>
<dbReference type="AlphaFoldDB" id="A0A0K1QBJ8"/>
<organism evidence="2 3">
    <name type="scientific">Labilithrix luteola</name>
    <dbReference type="NCBI Taxonomy" id="1391654"/>
    <lineage>
        <taxon>Bacteria</taxon>
        <taxon>Pseudomonadati</taxon>
        <taxon>Myxococcota</taxon>
        <taxon>Polyangia</taxon>
        <taxon>Polyangiales</taxon>
        <taxon>Labilitrichaceae</taxon>
        <taxon>Labilithrix</taxon>
    </lineage>
</organism>
<proteinExistence type="predicted"/>
<evidence type="ECO:0000313" key="3">
    <source>
        <dbReference type="Proteomes" id="UP000064967"/>
    </source>
</evidence>
<dbReference type="STRING" id="1391654.AKJ09_09771"/>
<evidence type="ECO:0000313" key="2">
    <source>
        <dbReference type="EMBL" id="AKV03108.1"/>
    </source>
</evidence>
<dbReference type="EMBL" id="CP012333">
    <property type="protein sequence ID" value="AKV03108.1"/>
    <property type="molecule type" value="Genomic_DNA"/>
</dbReference>
<protein>
    <submittedName>
        <fullName evidence="2">Uncharacterized protein</fullName>
    </submittedName>
</protein>
<dbReference type="Proteomes" id="UP000064967">
    <property type="component" value="Chromosome"/>
</dbReference>
<evidence type="ECO:0000256" key="1">
    <source>
        <dbReference type="SAM" id="Phobius"/>
    </source>
</evidence>
<sequence length="61" mass="6785">MTKLRWSVIFSGKAMFTTREAQLQTMSYGHKRPNDFVCGVALAAVPVVSMIPALSKVEDRI</sequence>
<keyword evidence="1" id="KW-0472">Membrane</keyword>
<dbReference type="KEGG" id="llu:AKJ09_09771"/>
<gene>
    <name evidence="2" type="ORF">AKJ09_09771</name>
</gene>
<name>A0A0K1QBJ8_9BACT</name>
<keyword evidence="3" id="KW-1185">Reference proteome</keyword>
<accession>A0A0K1QBJ8</accession>
<reference evidence="2 3" key="1">
    <citation type="submission" date="2015-08" db="EMBL/GenBank/DDBJ databases">
        <authorList>
            <person name="Babu N.S."/>
            <person name="Beckwith C.J."/>
            <person name="Beseler K.G."/>
            <person name="Brison A."/>
            <person name="Carone J.V."/>
            <person name="Caskin T.P."/>
            <person name="Diamond M."/>
            <person name="Durham M.E."/>
            <person name="Foxe J.M."/>
            <person name="Go M."/>
            <person name="Henderson B.A."/>
            <person name="Jones I.B."/>
            <person name="McGettigan J.A."/>
            <person name="Micheletti S.J."/>
            <person name="Nasrallah M.E."/>
            <person name="Ortiz D."/>
            <person name="Piller C.R."/>
            <person name="Privatt S.R."/>
            <person name="Schneider S.L."/>
            <person name="Sharp S."/>
            <person name="Smith T.C."/>
            <person name="Stanton J.D."/>
            <person name="Ullery H.E."/>
            <person name="Wilson R.J."/>
            <person name="Serrano M.G."/>
            <person name="Buck G."/>
            <person name="Lee V."/>
            <person name="Wang Y."/>
            <person name="Carvalho R."/>
            <person name="Voegtly L."/>
            <person name="Shi R."/>
            <person name="Duckworth R."/>
            <person name="Johnson A."/>
            <person name="Loviza R."/>
            <person name="Walstead R."/>
            <person name="Shah Z."/>
            <person name="Kiflezghi M."/>
            <person name="Wade K."/>
            <person name="Ball S.L."/>
            <person name="Bradley K.W."/>
            <person name="Asai D.J."/>
            <person name="Bowman C.A."/>
            <person name="Russell D.A."/>
            <person name="Pope W.H."/>
            <person name="Jacobs-Sera D."/>
            <person name="Hendrix R.W."/>
            <person name="Hatfull G.F."/>
        </authorList>
    </citation>
    <scope>NUCLEOTIDE SEQUENCE [LARGE SCALE GENOMIC DNA]</scope>
    <source>
        <strain evidence="2 3">DSM 27648</strain>
    </source>
</reference>
<keyword evidence="1" id="KW-1133">Transmembrane helix</keyword>